<dbReference type="Proteomes" id="UP000215483">
    <property type="component" value="Unassembled WGS sequence"/>
</dbReference>
<protein>
    <submittedName>
        <fullName evidence="2">Uncharacterized protein</fullName>
    </submittedName>
</protein>
<name>A0A233SJ91_STRDA</name>
<comment type="caution">
    <text evidence="2">The sequence shown here is derived from an EMBL/GenBank/DDBJ whole genome shotgun (WGS) entry which is preliminary data.</text>
</comment>
<feature type="region of interest" description="Disordered" evidence="1">
    <location>
        <begin position="41"/>
        <end position="68"/>
    </location>
</feature>
<keyword evidence="3" id="KW-1185">Reference proteome</keyword>
<dbReference type="OrthoDB" id="582519at2"/>
<gene>
    <name evidence="2" type="ORF">BEK98_16370</name>
</gene>
<evidence type="ECO:0000256" key="1">
    <source>
        <dbReference type="SAM" id="MobiDB-lite"/>
    </source>
</evidence>
<dbReference type="EMBL" id="MCGQ01000013">
    <property type="protein sequence ID" value="OXY95710.1"/>
    <property type="molecule type" value="Genomic_DNA"/>
</dbReference>
<reference evidence="2 3" key="1">
    <citation type="submission" date="2016-07" db="EMBL/GenBank/DDBJ databases">
        <title>Draft genome of Streptomyces diastatochromogenes.</title>
        <authorList>
            <person name="Podduturi R."/>
            <person name="Lukassen M.B."/>
            <person name="Clausen N."/>
            <person name="Nielsen J.L."/>
            <person name="Jorgensen N.O."/>
        </authorList>
    </citation>
    <scope>NUCLEOTIDE SEQUENCE [LARGE SCALE GENOMIC DNA]</scope>
    <source>
        <strain evidence="2 3">DSM 40608</strain>
    </source>
</reference>
<evidence type="ECO:0000313" key="3">
    <source>
        <dbReference type="Proteomes" id="UP000215483"/>
    </source>
</evidence>
<proteinExistence type="predicted"/>
<organism evidence="2 3">
    <name type="scientific">Streptomyces diastatochromogenes</name>
    <dbReference type="NCBI Taxonomy" id="42236"/>
    <lineage>
        <taxon>Bacteria</taxon>
        <taxon>Bacillati</taxon>
        <taxon>Actinomycetota</taxon>
        <taxon>Actinomycetes</taxon>
        <taxon>Kitasatosporales</taxon>
        <taxon>Streptomycetaceae</taxon>
        <taxon>Streptomyces</taxon>
    </lineage>
</organism>
<dbReference type="RefSeq" id="WP_094217308.1">
    <property type="nucleotide sequence ID" value="NZ_MCGQ01000013.1"/>
</dbReference>
<sequence>MGTFRSDGWFNKHSLKAEEVDVQPGVENAIKGRAIDTMRRLGRIGPKGTEDITGGKWRRPPLAAEGCR</sequence>
<evidence type="ECO:0000313" key="2">
    <source>
        <dbReference type="EMBL" id="OXY95710.1"/>
    </source>
</evidence>
<accession>A0A233SJ91</accession>
<dbReference type="AlphaFoldDB" id="A0A233SJ91"/>